<evidence type="ECO:0000259" key="8">
    <source>
        <dbReference type="PROSITE" id="PS50126"/>
    </source>
</evidence>
<keyword evidence="6 7" id="KW-0804">Transcription</keyword>
<sequence length="331" mass="37321">MVELEEIFLKGKRQEGPIVNIGRYKRLEGTILPFKGGLKVKTEKGTFIFNTVPGEFSAESGDRIKLVLIPLDISPEEVDFYAAKAAKETFLKELNQAIKEQTYREFKELEGDIVYGLVRKVIPSGDLIVDLGKIEAVLPKKEQIPSETYNVNDRIKALLWKVEKRRGKPHLVLSRTHPLFLRKLLEREIAEIEEGKIEIKKVVREPGERAKVLVLSKDSKVDPVGVILGVKGERIQPVSKELSGEKIDIVRFSDKPEELIKNAMVPAKVSKVVIKQKRAEVVVPDNQLSLAIGKKGSNVKLVHRLTGYHIDVFSESDFEKIESLSQNPSQE</sequence>
<comment type="caution">
    <text evidence="9">The sequence shown here is derived from an EMBL/GenBank/DDBJ whole genome shotgun (WGS) entry which is preliminary data.</text>
</comment>
<dbReference type="SUPFAM" id="SSF54814">
    <property type="entry name" value="Prokaryotic type KH domain (KH-domain type II)"/>
    <property type="match status" value="2"/>
</dbReference>
<dbReference type="CDD" id="cd22529">
    <property type="entry name" value="KH-II_NusA_rpt2"/>
    <property type="match status" value="1"/>
</dbReference>
<comment type="subcellular location">
    <subcellularLocation>
        <location evidence="7">Cytoplasm</location>
    </subcellularLocation>
</comment>
<feature type="domain" description="S1 motif" evidence="8">
    <location>
        <begin position="111"/>
        <end position="176"/>
    </location>
</feature>
<dbReference type="GO" id="GO:0003723">
    <property type="term" value="F:RNA binding"/>
    <property type="evidence" value="ECO:0007669"/>
    <property type="project" value="UniProtKB-UniRule"/>
</dbReference>
<name>A0A9D0YRT5_AQUAO</name>
<organism evidence="9 10">
    <name type="scientific">Aquifex aeolicus</name>
    <dbReference type="NCBI Taxonomy" id="63363"/>
    <lineage>
        <taxon>Bacteria</taxon>
        <taxon>Pseudomonadati</taxon>
        <taxon>Aquificota</taxon>
        <taxon>Aquificia</taxon>
        <taxon>Aquificales</taxon>
        <taxon>Aquificaceae</taxon>
        <taxon>Aquifex</taxon>
    </lineage>
</organism>
<dbReference type="Proteomes" id="UP000606463">
    <property type="component" value="Unassembled WGS sequence"/>
</dbReference>
<dbReference type="GO" id="GO:0006353">
    <property type="term" value="P:DNA-templated transcription termination"/>
    <property type="evidence" value="ECO:0007669"/>
    <property type="project" value="UniProtKB-UniRule"/>
</dbReference>
<comment type="subunit">
    <text evidence="7">Monomer. Binds directly to the core enzyme of the DNA-dependent RNA polymerase and to nascent RNA.</text>
</comment>
<dbReference type="Gene3D" id="2.40.50.140">
    <property type="entry name" value="Nucleic acid-binding proteins"/>
    <property type="match status" value="1"/>
</dbReference>
<dbReference type="Pfam" id="PF26594">
    <property type="entry name" value="KH_NusA_2nd"/>
    <property type="match status" value="1"/>
</dbReference>
<evidence type="ECO:0000256" key="6">
    <source>
        <dbReference type="ARBA" id="ARBA00023163"/>
    </source>
</evidence>
<dbReference type="FunFam" id="3.30.300.20:FF:000002">
    <property type="entry name" value="Transcription termination/antitermination protein NusA"/>
    <property type="match status" value="1"/>
</dbReference>
<keyword evidence="5 7" id="KW-0805">Transcription regulation</keyword>
<dbReference type="InterPro" id="IPR003029">
    <property type="entry name" value="S1_domain"/>
</dbReference>
<gene>
    <name evidence="7 9" type="primary">nusA</name>
    <name evidence="9" type="ORF">EYH37_05505</name>
</gene>
<evidence type="ECO:0000256" key="2">
    <source>
        <dbReference type="ARBA" id="ARBA00022490"/>
    </source>
</evidence>
<dbReference type="HAMAP" id="MF_00945_B">
    <property type="entry name" value="NusA_B"/>
    <property type="match status" value="1"/>
</dbReference>
<dbReference type="AlphaFoldDB" id="A0A9D0YRT5"/>
<dbReference type="NCBIfam" id="TIGR01953">
    <property type="entry name" value="NusA"/>
    <property type="match status" value="1"/>
</dbReference>
<keyword evidence="3 7" id="KW-0889">Transcription antitermination</keyword>
<reference evidence="9" key="1">
    <citation type="journal article" date="2020" name="ISME J.">
        <title>Gammaproteobacteria mediating utilization of methyl-, sulfur- and petroleum organic compounds in deep ocean hydrothermal plumes.</title>
        <authorList>
            <person name="Zhou Z."/>
            <person name="Liu Y."/>
            <person name="Pan J."/>
            <person name="Cron B.R."/>
            <person name="Toner B.M."/>
            <person name="Anantharaman K."/>
            <person name="Breier J.A."/>
            <person name="Dick G.J."/>
            <person name="Li M."/>
        </authorList>
    </citation>
    <scope>NUCLEOTIDE SEQUENCE</scope>
    <source>
        <strain evidence="9">SZUA-1501</strain>
    </source>
</reference>
<dbReference type="PANTHER" id="PTHR22648:SF0">
    <property type="entry name" value="TRANSCRIPTION TERMINATION_ANTITERMINATION PROTEIN NUSA"/>
    <property type="match status" value="1"/>
</dbReference>
<dbReference type="PROSITE" id="PS50126">
    <property type="entry name" value="S1"/>
    <property type="match status" value="1"/>
</dbReference>
<dbReference type="InterPro" id="IPR009019">
    <property type="entry name" value="KH_sf_prok-type"/>
</dbReference>
<dbReference type="GO" id="GO:0005829">
    <property type="term" value="C:cytosol"/>
    <property type="evidence" value="ECO:0007669"/>
    <property type="project" value="TreeGrafter"/>
</dbReference>
<keyword evidence="4 7" id="KW-0694">RNA-binding</keyword>
<proteinExistence type="inferred from homology"/>
<dbReference type="PANTHER" id="PTHR22648">
    <property type="entry name" value="TRANSCRIPTION TERMINATION FACTOR NUSA"/>
    <property type="match status" value="1"/>
</dbReference>
<dbReference type="Pfam" id="PF13184">
    <property type="entry name" value="KH_NusA_1st"/>
    <property type="match status" value="1"/>
</dbReference>
<dbReference type="Pfam" id="PF00575">
    <property type="entry name" value="S1"/>
    <property type="match status" value="1"/>
</dbReference>
<dbReference type="Gene3D" id="3.30.300.20">
    <property type="match status" value="2"/>
</dbReference>
<dbReference type="FunFam" id="3.30.300.20:FF:000005">
    <property type="entry name" value="Transcription termination/antitermination protein NusA"/>
    <property type="match status" value="1"/>
</dbReference>
<dbReference type="SMART" id="SM00316">
    <property type="entry name" value="S1"/>
    <property type="match status" value="1"/>
</dbReference>
<evidence type="ECO:0000313" key="9">
    <source>
        <dbReference type="EMBL" id="HIP98794.1"/>
    </source>
</evidence>
<comment type="similarity">
    <text evidence="7">Belongs to the NusA family.</text>
</comment>
<dbReference type="PROSITE" id="PS50084">
    <property type="entry name" value="KH_TYPE_1"/>
    <property type="match status" value="1"/>
</dbReference>
<keyword evidence="1 7" id="KW-0806">Transcription termination</keyword>
<keyword evidence="2 7" id="KW-0963">Cytoplasm</keyword>
<evidence type="ECO:0000256" key="5">
    <source>
        <dbReference type="ARBA" id="ARBA00023015"/>
    </source>
</evidence>
<dbReference type="EMBL" id="DQVE01000056">
    <property type="protein sequence ID" value="HIP98794.1"/>
    <property type="molecule type" value="Genomic_DNA"/>
</dbReference>
<dbReference type="InterPro" id="IPR012340">
    <property type="entry name" value="NA-bd_OB-fold"/>
</dbReference>
<evidence type="ECO:0000256" key="1">
    <source>
        <dbReference type="ARBA" id="ARBA00022472"/>
    </source>
</evidence>
<evidence type="ECO:0000256" key="7">
    <source>
        <dbReference type="HAMAP-Rule" id="MF_00945"/>
    </source>
</evidence>
<dbReference type="CDD" id="cd04455">
    <property type="entry name" value="S1_NusA"/>
    <property type="match status" value="1"/>
</dbReference>
<dbReference type="CDD" id="cd02134">
    <property type="entry name" value="KH-II_NusA_rpt1"/>
    <property type="match status" value="1"/>
</dbReference>
<evidence type="ECO:0000256" key="4">
    <source>
        <dbReference type="ARBA" id="ARBA00022884"/>
    </source>
</evidence>
<accession>A0A9D0YRT5</accession>
<dbReference type="SUPFAM" id="SSF50249">
    <property type="entry name" value="Nucleic acid-binding proteins"/>
    <property type="match status" value="1"/>
</dbReference>
<dbReference type="InterPro" id="IPR010213">
    <property type="entry name" value="TF_NusA"/>
</dbReference>
<dbReference type="InterPro" id="IPR015946">
    <property type="entry name" value="KH_dom-like_a/b"/>
</dbReference>
<comment type="function">
    <text evidence="7">Participates in both transcription termination and antitermination.</text>
</comment>
<dbReference type="InterPro" id="IPR030842">
    <property type="entry name" value="TF_NusA_bacterial"/>
</dbReference>
<dbReference type="GO" id="GO:0031564">
    <property type="term" value="P:transcription antitermination"/>
    <property type="evidence" value="ECO:0007669"/>
    <property type="project" value="UniProtKB-UniRule"/>
</dbReference>
<dbReference type="InterPro" id="IPR025249">
    <property type="entry name" value="TF_NusA_KH_1st"/>
</dbReference>
<evidence type="ECO:0000313" key="10">
    <source>
        <dbReference type="Proteomes" id="UP000606463"/>
    </source>
</evidence>
<protein>
    <recommendedName>
        <fullName evidence="7">Transcription termination/antitermination protein NusA</fullName>
    </recommendedName>
</protein>
<evidence type="ECO:0000256" key="3">
    <source>
        <dbReference type="ARBA" id="ARBA00022814"/>
    </source>
</evidence>
<dbReference type="InterPro" id="IPR058582">
    <property type="entry name" value="KH_NusA_2nd"/>
</dbReference>